<evidence type="ECO:0000256" key="2">
    <source>
        <dbReference type="ARBA" id="ARBA00022727"/>
    </source>
</evidence>
<dbReference type="Gene3D" id="3.40.50.300">
    <property type="entry name" value="P-loop containing nucleotide triphosphate hydrolases"/>
    <property type="match status" value="1"/>
</dbReference>
<dbReference type="InterPro" id="IPR033690">
    <property type="entry name" value="Adenylat_kinase_CS"/>
</dbReference>
<dbReference type="GO" id="GO:0005524">
    <property type="term" value="F:ATP binding"/>
    <property type="evidence" value="ECO:0007669"/>
    <property type="project" value="InterPro"/>
</dbReference>
<comment type="caution">
    <text evidence="5">The sequence shown here is derived from an EMBL/GenBank/DDBJ whole genome shotgun (WGS) entry which is preliminary data.</text>
</comment>
<evidence type="ECO:0000313" key="5">
    <source>
        <dbReference type="EMBL" id="PIW91348.1"/>
    </source>
</evidence>
<reference evidence="6" key="1">
    <citation type="submission" date="2017-09" db="EMBL/GenBank/DDBJ databases">
        <title>Depth-based differentiation of microbial function through sediment-hosted aquifers and enrichment of novel symbionts in the deep terrestrial subsurface.</title>
        <authorList>
            <person name="Probst A.J."/>
            <person name="Ladd B."/>
            <person name="Jarett J.K."/>
            <person name="Geller-Mcgrath D.E."/>
            <person name="Sieber C.M.K."/>
            <person name="Emerson J.B."/>
            <person name="Anantharaman K."/>
            <person name="Thomas B.C."/>
            <person name="Malmstrom R."/>
            <person name="Stieglmeier M."/>
            <person name="Klingl A."/>
            <person name="Woyke T."/>
            <person name="Ryan C.M."/>
            <person name="Banfield J.F."/>
        </authorList>
    </citation>
    <scope>NUCLEOTIDE SEQUENCE [LARGE SCALE GENOMIC DNA]</scope>
</reference>
<dbReference type="AlphaFoldDB" id="A0A2H9N1A7"/>
<keyword evidence="3" id="KW-0547">Nucleotide-binding</keyword>
<evidence type="ECO:0008006" key="7">
    <source>
        <dbReference type="Google" id="ProtNLM"/>
    </source>
</evidence>
<dbReference type="SUPFAM" id="SSF52540">
    <property type="entry name" value="P-loop containing nucleoside triphosphate hydrolases"/>
    <property type="match status" value="1"/>
</dbReference>
<keyword evidence="1" id="KW-0808">Transferase</keyword>
<organism evidence="5 6">
    <name type="scientific">Candidatus Nealsonbacteria bacterium CG_4_8_14_3_um_filter_37_36</name>
    <dbReference type="NCBI Taxonomy" id="1974688"/>
    <lineage>
        <taxon>Bacteria</taxon>
        <taxon>Candidatus Nealsoniibacteriota</taxon>
    </lineage>
</organism>
<keyword evidence="4" id="KW-0418">Kinase</keyword>
<keyword evidence="2" id="KW-0545">Nucleotide biosynthesis</keyword>
<evidence type="ECO:0000256" key="4">
    <source>
        <dbReference type="ARBA" id="ARBA00022777"/>
    </source>
</evidence>
<gene>
    <name evidence="5" type="ORF">COZ90_01010</name>
</gene>
<protein>
    <recommendedName>
        <fullName evidence="7">Adenylate kinase</fullName>
    </recommendedName>
</protein>
<accession>A0A2H9N1A7</accession>
<dbReference type="InterPro" id="IPR000850">
    <property type="entry name" value="Adenylat/UMP-CMP_kin"/>
</dbReference>
<dbReference type="GO" id="GO:0009165">
    <property type="term" value="P:nucleotide biosynthetic process"/>
    <property type="evidence" value="ECO:0007669"/>
    <property type="project" value="UniProtKB-KW"/>
</dbReference>
<proteinExistence type="predicted"/>
<evidence type="ECO:0000313" key="6">
    <source>
        <dbReference type="Proteomes" id="UP000236840"/>
    </source>
</evidence>
<dbReference type="Proteomes" id="UP000236840">
    <property type="component" value="Unassembled WGS sequence"/>
</dbReference>
<dbReference type="Pfam" id="PF13207">
    <property type="entry name" value="AAA_17"/>
    <property type="match status" value="1"/>
</dbReference>
<dbReference type="InterPro" id="IPR027417">
    <property type="entry name" value="P-loop_NTPase"/>
</dbReference>
<evidence type="ECO:0000256" key="3">
    <source>
        <dbReference type="ARBA" id="ARBA00022741"/>
    </source>
</evidence>
<dbReference type="EMBL" id="PFHJ01000025">
    <property type="protein sequence ID" value="PIW91348.1"/>
    <property type="molecule type" value="Genomic_DNA"/>
</dbReference>
<dbReference type="GO" id="GO:0019205">
    <property type="term" value="F:nucleobase-containing compound kinase activity"/>
    <property type="evidence" value="ECO:0007669"/>
    <property type="project" value="InterPro"/>
</dbReference>
<name>A0A2H9N1A7_9BACT</name>
<sequence length="387" mass="44929">MKFPIFKTKIEGLDRKPSTRAKLGAGPVPYRNKVSGAGFNLIDPREQKEYFQSKAGKEIEKLREYLKENSFIAYLLGKKNSGKGTYSKMFSEMVDPGQIDHFSIGDMVREVDKELETPESKKKLINFLEKQYRGFLPLKEAISALEKRNTETLLPTELILALVKREIAKRKKKTLFIDGFPRDLDQISYSLFFRDLIGYREDPDIFILIDVPEAVIDERIKWRRICPKCQTPRNLKLYPTKEVGFDRKKTTTHPPPSHKWAPFYLICDNPACQGAKMVSKEGDERGIEPIRERLKMDEKLMEKAFSLYGIPKVLLRNSVPVKEAKNYIDDYEITPEYIYEWDEKTKSVKIIEKPWQVRDDEGIPSYSLLPPPVVVSLIKQMIEVLNL</sequence>
<evidence type="ECO:0000256" key="1">
    <source>
        <dbReference type="ARBA" id="ARBA00022679"/>
    </source>
</evidence>
<dbReference type="PROSITE" id="PS00113">
    <property type="entry name" value="ADENYLATE_KINASE"/>
    <property type="match status" value="1"/>
</dbReference>
<dbReference type="PANTHER" id="PTHR23359">
    <property type="entry name" value="NUCLEOTIDE KINASE"/>
    <property type="match status" value="1"/>
</dbReference>